<dbReference type="GO" id="GO:0006357">
    <property type="term" value="P:regulation of transcription by RNA polymerase II"/>
    <property type="evidence" value="ECO:0007669"/>
    <property type="project" value="TreeGrafter"/>
</dbReference>
<dbReference type="PANTHER" id="PTHR46167">
    <property type="entry name" value="N-LYSINE METHYLTRANSFERASE KMT5A"/>
    <property type="match status" value="1"/>
</dbReference>
<name>A0A7S0LLX3_9EUKA</name>
<dbReference type="SMART" id="SM00317">
    <property type="entry name" value="SET"/>
    <property type="match status" value="1"/>
</dbReference>
<evidence type="ECO:0000256" key="1">
    <source>
        <dbReference type="SAM" id="SignalP"/>
    </source>
</evidence>
<feature type="chain" id="PRO_5031146414" description="SET domain-containing protein" evidence="1">
    <location>
        <begin position="22"/>
        <end position="284"/>
    </location>
</feature>
<evidence type="ECO:0000313" key="3">
    <source>
        <dbReference type="EMBL" id="CAD8616655.1"/>
    </source>
</evidence>
<dbReference type="InterPro" id="IPR051760">
    <property type="entry name" value="KMT5A"/>
</dbReference>
<sequence length="284" mass="31133">MGASRLCVGALWLCMLPTLRANTLPPVARVHVRHQLIRTKPVFSLRAGKMHAVHMDGNELDVHIKDAGNKGRGAFAAVPCATGRWVCTYIGQLISLEQTQTLYTDREPEYLFDVGNGCYLDAQDSTHFSRYFNHEQNGTLNFTVDKDAQAVNFFAARDIEVGEELTFDYGPGYWVAMRKAPADGTDTRSFELPHANTRPVGPPPLVPRTMNQLSEAAALPAADARLCMLRGLEFFGACRLPSGDVEVPFGLGPNAARQSVQPELVDVTLLHEALARCIADRVPG</sequence>
<reference evidence="3" key="1">
    <citation type="submission" date="2021-01" db="EMBL/GenBank/DDBJ databases">
        <authorList>
            <person name="Corre E."/>
            <person name="Pelletier E."/>
            <person name="Niang G."/>
            <person name="Scheremetjew M."/>
            <person name="Finn R."/>
            <person name="Kale V."/>
            <person name="Holt S."/>
            <person name="Cochrane G."/>
            <person name="Meng A."/>
            <person name="Brown T."/>
            <person name="Cohen L."/>
        </authorList>
    </citation>
    <scope>NUCLEOTIDE SEQUENCE</scope>
    <source>
        <strain evidence="3">PLY182g</strain>
    </source>
</reference>
<gene>
    <name evidence="3" type="ORF">CPEL01642_LOCUS20036</name>
</gene>
<dbReference type="EMBL" id="HBEY01041880">
    <property type="protein sequence ID" value="CAD8616655.1"/>
    <property type="molecule type" value="Transcribed_RNA"/>
</dbReference>
<dbReference type="InterPro" id="IPR046341">
    <property type="entry name" value="SET_dom_sf"/>
</dbReference>
<dbReference type="SUPFAM" id="SSF82199">
    <property type="entry name" value="SET domain"/>
    <property type="match status" value="1"/>
</dbReference>
<dbReference type="GO" id="GO:0005634">
    <property type="term" value="C:nucleus"/>
    <property type="evidence" value="ECO:0007669"/>
    <property type="project" value="TreeGrafter"/>
</dbReference>
<keyword evidence="1" id="KW-0732">Signal</keyword>
<proteinExistence type="predicted"/>
<dbReference type="PANTHER" id="PTHR46167:SF1">
    <property type="entry name" value="N-LYSINE METHYLTRANSFERASE KMT5A"/>
    <property type="match status" value="1"/>
</dbReference>
<dbReference type="PROSITE" id="PS50280">
    <property type="entry name" value="SET"/>
    <property type="match status" value="1"/>
</dbReference>
<feature type="signal peptide" evidence="1">
    <location>
        <begin position="1"/>
        <end position="21"/>
    </location>
</feature>
<dbReference type="Pfam" id="PF00856">
    <property type="entry name" value="SET"/>
    <property type="match status" value="1"/>
</dbReference>
<organism evidence="3">
    <name type="scientific">Coccolithus braarudii</name>
    <dbReference type="NCBI Taxonomy" id="221442"/>
    <lineage>
        <taxon>Eukaryota</taxon>
        <taxon>Haptista</taxon>
        <taxon>Haptophyta</taxon>
        <taxon>Prymnesiophyceae</taxon>
        <taxon>Coccolithales</taxon>
        <taxon>Coccolithaceae</taxon>
        <taxon>Coccolithus</taxon>
    </lineage>
</organism>
<dbReference type="GO" id="GO:0042799">
    <property type="term" value="F:histone H4K20 methyltransferase activity"/>
    <property type="evidence" value="ECO:0007669"/>
    <property type="project" value="TreeGrafter"/>
</dbReference>
<protein>
    <recommendedName>
        <fullName evidence="2">SET domain-containing protein</fullName>
    </recommendedName>
</protein>
<evidence type="ECO:0000259" key="2">
    <source>
        <dbReference type="PROSITE" id="PS50280"/>
    </source>
</evidence>
<feature type="domain" description="SET" evidence="2">
    <location>
        <begin position="60"/>
        <end position="170"/>
    </location>
</feature>
<dbReference type="InterPro" id="IPR001214">
    <property type="entry name" value="SET_dom"/>
</dbReference>
<accession>A0A7S0LLX3</accession>
<dbReference type="GO" id="GO:0005700">
    <property type="term" value="C:polytene chromosome"/>
    <property type="evidence" value="ECO:0007669"/>
    <property type="project" value="TreeGrafter"/>
</dbReference>
<dbReference type="Gene3D" id="2.170.270.10">
    <property type="entry name" value="SET domain"/>
    <property type="match status" value="1"/>
</dbReference>
<dbReference type="AlphaFoldDB" id="A0A7S0LLX3"/>